<dbReference type="SUPFAM" id="SSF52540">
    <property type="entry name" value="P-loop containing nucleoside triphosphate hydrolases"/>
    <property type="match status" value="1"/>
</dbReference>
<reference evidence="6 7" key="1">
    <citation type="submission" date="2017-01" db="EMBL/GenBank/DDBJ databases">
        <title>Genome sequencing of Arcobacter sp. LPB0137.</title>
        <authorList>
            <person name="Lee G.-W."/>
            <person name="Yi H."/>
        </authorList>
    </citation>
    <scope>NUCLEOTIDE SEQUENCE [LARGE SCALE GENOMIC DNA]</scope>
    <source>
        <strain evidence="6 7">LPB0137</strain>
    </source>
</reference>
<dbReference type="InterPro" id="IPR014001">
    <property type="entry name" value="Helicase_ATP-bd"/>
</dbReference>
<dbReference type="Gene3D" id="3.40.50.300">
    <property type="entry name" value="P-loop containing nucleotide triphosphate hydrolases"/>
    <property type="match status" value="2"/>
</dbReference>
<evidence type="ECO:0000256" key="4">
    <source>
        <dbReference type="ARBA" id="ARBA00022840"/>
    </source>
</evidence>
<accession>A0A1P8KR18</accession>
<keyword evidence="2" id="KW-0378">Hydrolase</keyword>
<sequence length="819" mass="96743">MQLIRTLTETSFFSAYKKLIKKDDSLTDNEKFLLLKSAIVFLNYGENELEKFGYRIILMYANTFNDYKPLYDISINKDYIPVSKFIEEKYLNSESFSESFHGLLMSSYKEDFKHPQDDKNIYFSAGQKRLFEFSKNENDFIVVAPTSYGKSELIIQKVEDNLDKNICILVPTKSLLSQTRKRIIKNSLIRESRNKVITHPDMLNDSSENFIAILTQERLLRLLQKHPELTFDMTLIDEAHNLIENDEREILTIQNLKILKKRNPETRYYYFTPFLVEPKKLKVFNNNNLLVDKIYEFIKVEKYFVYDFISNEKILKIYDQFVNKFFDIQTLQMIQNPFDFINRFAASKNIIYINRPKYVENFSKSIQNPIEITDNIRKVQEALKEFLHVDYDLIKTLRNGVVYHHGGMPENVRLYVENAFSKIEEIKYVVTTSTLLQGVNIPAEKIFLLDTKKGKGNLNSSQFKNLVGRVCRFSEVFDNENGSLKLLEPEVYIIKSEFSNNQANIENFLKERVKDNKIISDEIDNPLIKKNLDDELTTEEENQIRKAEEFQENIEEGTSELENLRVVTTEIAKACFKNNIHDFDIFENERQLEENYNNSKNIEPISTSDRLIFLIAQIFLFRIRLKDESSANFSRIENDKAKAFYSMFLEWRGTGTSYNEMINKFIWYWENVKQDSYIYVGGRWGEITSPYQDGFRELYIDLSRKSPSQKVNIAILRIKEEQDFIDFNLMPYVEILNDLELIESSFYDRIKYGTSDIQMIKLLKEGFSIELAKVIKSGLYNEYINLENDLKVNSNIIQAMEENNENEILKFEVQYYINE</sequence>
<dbReference type="Pfam" id="PF00271">
    <property type="entry name" value="Helicase_C"/>
    <property type="match status" value="1"/>
</dbReference>
<dbReference type="PROSITE" id="PS51192">
    <property type="entry name" value="HELICASE_ATP_BIND_1"/>
    <property type="match status" value="1"/>
</dbReference>
<feature type="domain" description="Helicase ATP-binding" evidence="5">
    <location>
        <begin position="131"/>
        <end position="293"/>
    </location>
</feature>
<dbReference type="GO" id="GO:0005524">
    <property type="term" value="F:ATP binding"/>
    <property type="evidence" value="ECO:0007669"/>
    <property type="project" value="UniProtKB-KW"/>
</dbReference>
<evidence type="ECO:0000313" key="7">
    <source>
        <dbReference type="Proteomes" id="UP000186074"/>
    </source>
</evidence>
<dbReference type="GO" id="GO:0003676">
    <property type="term" value="F:nucleic acid binding"/>
    <property type="evidence" value="ECO:0007669"/>
    <property type="project" value="InterPro"/>
</dbReference>
<proteinExistence type="predicted"/>
<dbReference type="EMBL" id="CP019070">
    <property type="protein sequence ID" value="APW67006.1"/>
    <property type="molecule type" value="Genomic_DNA"/>
</dbReference>
<dbReference type="SMART" id="SM00487">
    <property type="entry name" value="DEXDc"/>
    <property type="match status" value="1"/>
</dbReference>
<keyword evidence="3" id="KW-0347">Helicase</keyword>
<name>A0A1P8KR18_9BACT</name>
<evidence type="ECO:0000256" key="2">
    <source>
        <dbReference type="ARBA" id="ARBA00022801"/>
    </source>
</evidence>
<dbReference type="PANTHER" id="PTHR47961:SF6">
    <property type="entry name" value="DNA-DIRECTED DNA POLYMERASE"/>
    <property type="match status" value="1"/>
</dbReference>
<dbReference type="STRING" id="1850254.LPB137_10950"/>
<dbReference type="PANTHER" id="PTHR47961">
    <property type="entry name" value="DNA POLYMERASE THETA, PUTATIVE (AFU_ORTHOLOGUE AFUA_1G05260)-RELATED"/>
    <property type="match status" value="1"/>
</dbReference>
<evidence type="ECO:0000259" key="5">
    <source>
        <dbReference type="PROSITE" id="PS51192"/>
    </source>
</evidence>
<evidence type="ECO:0000256" key="1">
    <source>
        <dbReference type="ARBA" id="ARBA00022741"/>
    </source>
</evidence>
<dbReference type="GO" id="GO:0016787">
    <property type="term" value="F:hydrolase activity"/>
    <property type="evidence" value="ECO:0007669"/>
    <property type="project" value="UniProtKB-KW"/>
</dbReference>
<protein>
    <recommendedName>
        <fullName evidence="5">Helicase ATP-binding domain-containing protein</fullName>
    </recommendedName>
</protein>
<organism evidence="6 7">
    <name type="scientific">Poseidonibacter parvus</name>
    <dbReference type="NCBI Taxonomy" id="1850254"/>
    <lineage>
        <taxon>Bacteria</taxon>
        <taxon>Pseudomonadati</taxon>
        <taxon>Campylobacterota</taxon>
        <taxon>Epsilonproteobacteria</taxon>
        <taxon>Campylobacterales</taxon>
        <taxon>Arcobacteraceae</taxon>
        <taxon>Poseidonibacter</taxon>
    </lineage>
</organism>
<dbReference type="InterPro" id="IPR050474">
    <property type="entry name" value="Hel308_SKI2-like"/>
</dbReference>
<dbReference type="SMART" id="SM00490">
    <property type="entry name" value="HELICc"/>
    <property type="match status" value="1"/>
</dbReference>
<dbReference type="GO" id="GO:0004386">
    <property type="term" value="F:helicase activity"/>
    <property type="evidence" value="ECO:0007669"/>
    <property type="project" value="UniProtKB-KW"/>
</dbReference>
<dbReference type="Pfam" id="PF00270">
    <property type="entry name" value="DEAD"/>
    <property type="match status" value="1"/>
</dbReference>
<dbReference type="Proteomes" id="UP000186074">
    <property type="component" value="Chromosome"/>
</dbReference>
<dbReference type="InterPro" id="IPR011545">
    <property type="entry name" value="DEAD/DEAH_box_helicase_dom"/>
</dbReference>
<evidence type="ECO:0000256" key="3">
    <source>
        <dbReference type="ARBA" id="ARBA00022806"/>
    </source>
</evidence>
<dbReference type="AlphaFoldDB" id="A0A1P8KR18"/>
<gene>
    <name evidence="6" type="ORF">LPB137_10950</name>
</gene>
<dbReference type="InterPro" id="IPR001650">
    <property type="entry name" value="Helicase_C-like"/>
</dbReference>
<dbReference type="InterPro" id="IPR027417">
    <property type="entry name" value="P-loop_NTPase"/>
</dbReference>
<keyword evidence="4" id="KW-0067">ATP-binding</keyword>
<evidence type="ECO:0000313" key="6">
    <source>
        <dbReference type="EMBL" id="APW67006.1"/>
    </source>
</evidence>
<keyword evidence="1" id="KW-0547">Nucleotide-binding</keyword>
<keyword evidence="7" id="KW-1185">Reference proteome</keyword>
<dbReference type="KEGG" id="alp:LPB137_10950"/>